<evidence type="ECO:0000256" key="2">
    <source>
        <dbReference type="ARBA" id="ARBA00022692"/>
    </source>
</evidence>
<feature type="transmembrane region" description="Helical" evidence="9">
    <location>
        <begin position="271"/>
        <end position="296"/>
    </location>
</feature>
<dbReference type="GO" id="GO:0007200">
    <property type="term" value="P:phospholipase C-activating G protein-coupled receptor signaling pathway"/>
    <property type="evidence" value="ECO:0007669"/>
    <property type="project" value="TreeGrafter"/>
</dbReference>
<evidence type="ECO:0000256" key="1">
    <source>
        <dbReference type="ARBA" id="ARBA00004141"/>
    </source>
</evidence>
<dbReference type="PANTHER" id="PTHR24232">
    <property type="entry name" value="G-PROTEIN COUPLED RECEPTOR"/>
    <property type="match status" value="1"/>
</dbReference>
<organism evidence="11 12">
    <name type="scientific">Zoarces viviparus</name>
    <name type="common">Viviparous eelpout</name>
    <name type="synonym">Blennius viviparus</name>
    <dbReference type="NCBI Taxonomy" id="48416"/>
    <lineage>
        <taxon>Eukaryota</taxon>
        <taxon>Metazoa</taxon>
        <taxon>Chordata</taxon>
        <taxon>Craniata</taxon>
        <taxon>Vertebrata</taxon>
        <taxon>Euteleostomi</taxon>
        <taxon>Actinopterygii</taxon>
        <taxon>Neopterygii</taxon>
        <taxon>Teleostei</taxon>
        <taxon>Neoteleostei</taxon>
        <taxon>Acanthomorphata</taxon>
        <taxon>Eupercaria</taxon>
        <taxon>Perciformes</taxon>
        <taxon>Cottioidei</taxon>
        <taxon>Zoarcales</taxon>
        <taxon>Zoarcidae</taxon>
        <taxon>Zoarcinae</taxon>
        <taxon>Zoarces</taxon>
    </lineage>
</organism>
<dbReference type="Pfam" id="PF00001">
    <property type="entry name" value="7tm_1"/>
    <property type="match status" value="1"/>
</dbReference>
<evidence type="ECO:0000313" key="11">
    <source>
        <dbReference type="EMBL" id="KAK9525476.1"/>
    </source>
</evidence>
<evidence type="ECO:0000256" key="4">
    <source>
        <dbReference type="ARBA" id="ARBA00023040"/>
    </source>
</evidence>
<dbReference type="PANTHER" id="PTHR24232:SF108">
    <property type="entry name" value="G-PROTEIN COUPLED RECEPTOR 35-LIKE-RELATED"/>
    <property type="match status" value="1"/>
</dbReference>
<dbReference type="GO" id="GO:0035025">
    <property type="term" value="P:positive regulation of Rho protein signal transduction"/>
    <property type="evidence" value="ECO:0007669"/>
    <property type="project" value="TreeGrafter"/>
</dbReference>
<feature type="domain" description="G-protein coupled receptors family 1 profile" evidence="10">
    <location>
        <begin position="82"/>
        <end position="327"/>
    </location>
</feature>
<keyword evidence="3 9" id="KW-1133">Transmembrane helix</keyword>
<comment type="subcellular location">
    <subcellularLocation>
        <location evidence="1">Membrane</location>
        <topology evidence="1">Multi-pass membrane protein</topology>
    </subcellularLocation>
</comment>
<evidence type="ECO:0000256" key="8">
    <source>
        <dbReference type="ARBA" id="ARBA00023224"/>
    </source>
</evidence>
<keyword evidence="4" id="KW-0297">G-protein coupled receptor</keyword>
<name>A0AAW1ESU2_ZOAVI</name>
<evidence type="ECO:0000256" key="5">
    <source>
        <dbReference type="ARBA" id="ARBA00023136"/>
    </source>
</evidence>
<evidence type="ECO:0000256" key="7">
    <source>
        <dbReference type="ARBA" id="ARBA00023180"/>
    </source>
</evidence>
<feature type="transmembrane region" description="Helical" evidence="9">
    <location>
        <begin position="191"/>
        <end position="211"/>
    </location>
</feature>
<feature type="transmembrane region" description="Helical" evidence="9">
    <location>
        <begin position="308"/>
        <end position="328"/>
    </location>
</feature>
<evidence type="ECO:0000313" key="12">
    <source>
        <dbReference type="Proteomes" id="UP001488805"/>
    </source>
</evidence>
<evidence type="ECO:0000256" key="3">
    <source>
        <dbReference type="ARBA" id="ARBA00022989"/>
    </source>
</evidence>
<keyword evidence="12" id="KW-1185">Reference proteome</keyword>
<keyword evidence="8" id="KW-0807">Transducer</keyword>
<feature type="transmembrane region" description="Helical" evidence="9">
    <location>
        <begin position="67"/>
        <end position="91"/>
    </location>
</feature>
<keyword evidence="2 9" id="KW-0812">Transmembrane</keyword>
<dbReference type="GO" id="GO:0004930">
    <property type="term" value="F:G protein-coupled receptor activity"/>
    <property type="evidence" value="ECO:0007669"/>
    <property type="project" value="UniProtKB-KW"/>
</dbReference>
<evidence type="ECO:0000259" key="10">
    <source>
        <dbReference type="PROSITE" id="PS50262"/>
    </source>
</evidence>
<dbReference type="Proteomes" id="UP001488805">
    <property type="component" value="Unassembled WGS sequence"/>
</dbReference>
<keyword evidence="7" id="KW-0325">Glycoprotein</keyword>
<feature type="transmembrane region" description="Helical" evidence="9">
    <location>
        <begin position="151"/>
        <end position="170"/>
    </location>
</feature>
<sequence>MDLINHSRNEERTSSACRAALTHEEDEWCNTDSEIVSMSASPKNFGQEDSFIEDVSKLCRENGWENVWFATDIFILITGVVANVALLWLFLREKKSLSASKVLGVNLVAMDLIYLSLLPFNFTYKSGASVNTTHSAQQNNTTQPPNVVKDIFSMFNLIGCPLLLACMCIERYLAVIRPVLYLRVRKWEYRMAISAVVWAFTLCFCLASGLVHNLTIIMVPVSIIISCLFCLMLVCLGGVIWSLQKQSPAHTTHGNQARSVSLQKRRAVDNVLVVVVLAVMAYLPVLMLVPVVFYIYFLGHINKDICNILETALLSPTFGVFIGPLFYLSKARQICCLSGTGKTSNE</sequence>
<feature type="transmembrane region" description="Helical" evidence="9">
    <location>
        <begin position="217"/>
        <end position="243"/>
    </location>
</feature>
<reference evidence="11 12" key="1">
    <citation type="journal article" date="2024" name="Genome Biol. Evol.">
        <title>Chromosome-level genome assembly of the viviparous eelpout Zoarces viviparus.</title>
        <authorList>
            <person name="Fuhrmann N."/>
            <person name="Brasseur M.V."/>
            <person name="Bakowski C.E."/>
            <person name="Podsiadlowski L."/>
            <person name="Prost S."/>
            <person name="Krehenwinkel H."/>
            <person name="Mayer C."/>
        </authorList>
    </citation>
    <scope>NUCLEOTIDE SEQUENCE [LARGE SCALE GENOMIC DNA]</scope>
    <source>
        <strain evidence="11">NO-MEL_2022_Ind0_liver</strain>
    </source>
</reference>
<dbReference type="SUPFAM" id="SSF81321">
    <property type="entry name" value="Family A G protein-coupled receptor-like"/>
    <property type="match status" value="1"/>
</dbReference>
<dbReference type="InterPro" id="IPR017452">
    <property type="entry name" value="GPCR_Rhodpsn_7TM"/>
</dbReference>
<dbReference type="PROSITE" id="PS50262">
    <property type="entry name" value="G_PROTEIN_RECEP_F1_2"/>
    <property type="match status" value="1"/>
</dbReference>
<dbReference type="AlphaFoldDB" id="A0AAW1ESU2"/>
<protein>
    <recommendedName>
        <fullName evidence="10">G-protein coupled receptors family 1 profile domain-containing protein</fullName>
    </recommendedName>
</protein>
<dbReference type="GO" id="GO:0005886">
    <property type="term" value="C:plasma membrane"/>
    <property type="evidence" value="ECO:0007669"/>
    <property type="project" value="TreeGrafter"/>
</dbReference>
<accession>A0AAW1ESU2</accession>
<evidence type="ECO:0000256" key="6">
    <source>
        <dbReference type="ARBA" id="ARBA00023170"/>
    </source>
</evidence>
<keyword evidence="6" id="KW-0675">Receptor</keyword>
<comment type="caution">
    <text evidence="11">The sequence shown here is derived from an EMBL/GenBank/DDBJ whole genome shotgun (WGS) entry which is preliminary data.</text>
</comment>
<evidence type="ECO:0000256" key="9">
    <source>
        <dbReference type="SAM" id="Phobius"/>
    </source>
</evidence>
<dbReference type="Gene3D" id="1.20.1070.10">
    <property type="entry name" value="Rhodopsin 7-helix transmembrane proteins"/>
    <property type="match status" value="1"/>
</dbReference>
<keyword evidence="5 9" id="KW-0472">Membrane</keyword>
<proteinExistence type="predicted"/>
<dbReference type="EMBL" id="JBCEZU010000134">
    <property type="protein sequence ID" value="KAK9525476.1"/>
    <property type="molecule type" value="Genomic_DNA"/>
</dbReference>
<dbReference type="InterPro" id="IPR000276">
    <property type="entry name" value="GPCR_Rhodpsn"/>
</dbReference>
<gene>
    <name evidence="11" type="ORF">VZT92_016176</name>
</gene>
<feature type="transmembrane region" description="Helical" evidence="9">
    <location>
        <begin position="103"/>
        <end position="122"/>
    </location>
</feature>